<accession>A0A6P1DNP5</accession>
<dbReference type="EMBL" id="JAAIJR010000001">
    <property type="protein sequence ID" value="NEX18813.1"/>
    <property type="molecule type" value="Genomic_DNA"/>
</dbReference>
<comment type="caution">
    <text evidence="1">The sequence shown here is derived from an EMBL/GenBank/DDBJ whole genome shotgun (WGS) entry which is preliminary data.</text>
</comment>
<evidence type="ECO:0000313" key="2">
    <source>
        <dbReference type="Proteomes" id="UP000471640"/>
    </source>
</evidence>
<reference evidence="2" key="1">
    <citation type="journal article" date="2020" name="Microbiol. Resour. Announc.">
        <title>Draft Genome Sequences of Thiorhodococcus mannitoliphagus and Thiorhodococcus minor, Purple Sulfur Photosynthetic Bacteria in the Gammaproteobacterial Family Chromatiaceae.</title>
        <authorList>
            <person name="Aviles F.A."/>
            <person name="Meyer T.E."/>
            <person name="Kyndt J.A."/>
        </authorList>
    </citation>
    <scope>NUCLEOTIDE SEQUENCE [LARGE SCALE GENOMIC DNA]</scope>
    <source>
        <strain evidence="2">DSM 18266</strain>
    </source>
</reference>
<proteinExistence type="predicted"/>
<name>A0A6P1DNP5_9GAMM</name>
<organism evidence="1 2">
    <name type="scientific">Thiorhodococcus mannitoliphagus</name>
    <dbReference type="NCBI Taxonomy" id="329406"/>
    <lineage>
        <taxon>Bacteria</taxon>
        <taxon>Pseudomonadati</taxon>
        <taxon>Pseudomonadota</taxon>
        <taxon>Gammaproteobacteria</taxon>
        <taxon>Chromatiales</taxon>
        <taxon>Chromatiaceae</taxon>
        <taxon>Thiorhodococcus</taxon>
    </lineage>
</organism>
<gene>
    <name evidence="1" type="ORF">G3480_00495</name>
</gene>
<evidence type="ECO:0000313" key="1">
    <source>
        <dbReference type="EMBL" id="NEX18813.1"/>
    </source>
</evidence>
<dbReference type="Proteomes" id="UP000471640">
    <property type="component" value="Unassembled WGS sequence"/>
</dbReference>
<dbReference type="AlphaFoldDB" id="A0A6P1DNP5"/>
<reference evidence="1 2" key="2">
    <citation type="submission" date="2020-02" db="EMBL/GenBank/DDBJ databases">
        <title>Genome sequences of Thiorhodococcus mannitoliphagus and Thiorhodococcus minor, purple sulfur photosynthetic bacteria in the gammaproteobacterial family, Chromatiaceae.</title>
        <authorList>
            <person name="Aviles F.A."/>
            <person name="Meyer T.E."/>
            <person name="Kyndt J.A."/>
        </authorList>
    </citation>
    <scope>NUCLEOTIDE SEQUENCE [LARGE SCALE GENOMIC DNA]</scope>
    <source>
        <strain evidence="1 2">DSM 18266</strain>
    </source>
</reference>
<protein>
    <submittedName>
        <fullName evidence="1">Uncharacterized protein</fullName>
    </submittedName>
</protein>
<keyword evidence="2" id="KW-1185">Reference proteome</keyword>
<dbReference type="RefSeq" id="WP_164651695.1">
    <property type="nucleotide sequence ID" value="NZ_JAAIJR010000001.1"/>
</dbReference>
<sequence length="117" mass="13009">MSEHLHVEKPFLDQLAALGWQVVDQGQGCITSDPKKSLRASFREWLLPEVSATRCAPSISRLTAHPGSPTVSLKPHAPFHEAQMEYNEVTGEVNQSLTATVPHTFRDVFDDDRRSVA</sequence>